<proteinExistence type="predicted"/>
<accession>A0ACB0J0Z0</accession>
<evidence type="ECO:0000313" key="2">
    <source>
        <dbReference type="Proteomes" id="UP001177021"/>
    </source>
</evidence>
<dbReference type="Proteomes" id="UP001177021">
    <property type="component" value="Unassembled WGS sequence"/>
</dbReference>
<reference evidence="1" key="1">
    <citation type="submission" date="2023-10" db="EMBL/GenBank/DDBJ databases">
        <authorList>
            <person name="Rodriguez Cubillos JULIANA M."/>
            <person name="De Vega J."/>
        </authorList>
    </citation>
    <scope>NUCLEOTIDE SEQUENCE</scope>
</reference>
<sequence length="109" mass="11901">MSIWKVWVMAFSNVHEVVSYVTSLTPILAIAACLDAFQSTLQAVVRGCGWQKLGTFVNLGFFYLAGIPLSVVLAFVVHMKGLGLLVKEQETGDSEVQVSRLPVQNVVTM</sequence>
<name>A0ACB0J0Z0_TRIPR</name>
<gene>
    <name evidence="1" type="ORF">MILVUS5_LOCUS8045</name>
</gene>
<protein>
    <submittedName>
        <fullName evidence="1">Uncharacterized protein</fullName>
    </submittedName>
</protein>
<comment type="caution">
    <text evidence="1">The sequence shown here is derived from an EMBL/GenBank/DDBJ whole genome shotgun (WGS) entry which is preliminary data.</text>
</comment>
<evidence type="ECO:0000313" key="1">
    <source>
        <dbReference type="EMBL" id="CAJ2637723.1"/>
    </source>
</evidence>
<keyword evidence="2" id="KW-1185">Reference proteome</keyword>
<organism evidence="1 2">
    <name type="scientific">Trifolium pratense</name>
    <name type="common">Red clover</name>
    <dbReference type="NCBI Taxonomy" id="57577"/>
    <lineage>
        <taxon>Eukaryota</taxon>
        <taxon>Viridiplantae</taxon>
        <taxon>Streptophyta</taxon>
        <taxon>Embryophyta</taxon>
        <taxon>Tracheophyta</taxon>
        <taxon>Spermatophyta</taxon>
        <taxon>Magnoliopsida</taxon>
        <taxon>eudicotyledons</taxon>
        <taxon>Gunneridae</taxon>
        <taxon>Pentapetalae</taxon>
        <taxon>rosids</taxon>
        <taxon>fabids</taxon>
        <taxon>Fabales</taxon>
        <taxon>Fabaceae</taxon>
        <taxon>Papilionoideae</taxon>
        <taxon>50 kb inversion clade</taxon>
        <taxon>NPAAA clade</taxon>
        <taxon>Hologalegina</taxon>
        <taxon>IRL clade</taxon>
        <taxon>Trifolieae</taxon>
        <taxon>Trifolium</taxon>
    </lineage>
</organism>
<dbReference type="EMBL" id="CASHSV030000013">
    <property type="protein sequence ID" value="CAJ2637723.1"/>
    <property type="molecule type" value="Genomic_DNA"/>
</dbReference>